<dbReference type="Proteomes" id="UP001195483">
    <property type="component" value="Unassembled WGS sequence"/>
</dbReference>
<accession>A0AAE0SQ02</accession>
<protein>
    <submittedName>
        <fullName evidence="2">Uncharacterized protein</fullName>
    </submittedName>
</protein>
<keyword evidence="1" id="KW-0812">Transmembrane</keyword>
<reference evidence="2" key="1">
    <citation type="journal article" date="2021" name="Genome Biol. Evol.">
        <title>A High-Quality Reference Genome for a Parasitic Bivalve with Doubly Uniparental Inheritance (Bivalvia: Unionida).</title>
        <authorList>
            <person name="Smith C.H."/>
        </authorList>
    </citation>
    <scope>NUCLEOTIDE SEQUENCE</scope>
    <source>
        <strain evidence="2">CHS0354</strain>
    </source>
</reference>
<keyword evidence="3" id="KW-1185">Reference proteome</keyword>
<dbReference type="AlphaFoldDB" id="A0AAE0SQ02"/>
<sequence>TVYLDAPDTDTSSITLTTTSASVESIHLSEEDFNLALAARISAAFIFFFIVISV</sequence>
<evidence type="ECO:0000313" key="3">
    <source>
        <dbReference type="Proteomes" id="UP001195483"/>
    </source>
</evidence>
<feature type="transmembrane region" description="Helical" evidence="1">
    <location>
        <begin position="33"/>
        <end position="52"/>
    </location>
</feature>
<feature type="non-terminal residue" evidence="2">
    <location>
        <position position="1"/>
    </location>
</feature>
<name>A0AAE0SQ02_9BIVA</name>
<organism evidence="2 3">
    <name type="scientific">Potamilus streckersoni</name>
    <dbReference type="NCBI Taxonomy" id="2493646"/>
    <lineage>
        <taxon>Eukaryota</taxon>
        <taxon>Metazoa</taxon>
        <taxon>Spiralia</taxon>
        <taxon>Lophotrochozoa</taxon>
        <taxon>Mollusca</taxon>
        <taxon>Bivalvia</taxon>
        <taxon>Autobranchia</taxon>
        <taxon>Heteroconchia</taxon>
        <taxon>Palaeoheterodonta</taxon>
        <taxon>Unionida</taxon>
        <taxon>Unionoidea</taxon>
        <taxon>Unionidae</taxon>
        <taxon>Ambleminae</taxon>
        <taxon>Lampsilini</taxon>
        <taxon>Potamilus</taxon>
    </lineage>
</organism>
<evidence type="ECO:0000256" key="1">
    <source>
        <dbReference type="SAM" id="Phobius"/>
    </source>
</evidence>
<gene>
    <name evidence="2" type="ORF">CHS0354_032518</name>
</gene>
<reference evidence="2" key="2">
    <citation type="journal article" date="2021" name="Genome Biol. Evol.">
        <title>Developing a high-quality reference genome for a parasitic bivalve with doubly uniparental inheritance (Bivalvia: Unionida).</title>
        <authorList>
            <person name="Smith C.H."/>
        </authorList>
    </citation>
    <scope>NUCLEOTIDE SEQUENCE</scope>
    <source>
        <strain evidence="2">CHS0354</strain>
        <tissue evidence="2">Mantle</tissue>
    </source>
</reference>
<keyword evidence="1" id="KW-0472">Membrane</keyword>
<feature type="non-terminal residue" evidence="2">
    <location>
        <position position="54"/>
    </location>
</feature>
<evidence type="ECO:0000313" key="2">
    <source>
        <dbReference type="EMBL" id="KAK3596000.1"/>
    </source>
</evidence>
<proteinExistence type="predicted"/>
<comment type="caution">
    <text evidence="2">The sequence shown here is derived from an EMBL/GenBank/DDBJ whole genome shotgun (WGS) entry which is preliminary data.</text>
</comment>
<dbReference type="EMBL" id="JAEAOA010001917">
    <property type="protein sequence ID" value="KAK3596000.1"/>
    <property type="molecule type" value="Genomic_DNA"/>
</dbReference>
<keyword evidence="1" id="KW-1133">Transmembrane helix</keyword>
<reference evidence="2" key="3">
    <citation type="submission" date="2023-05" db="EMBL/GenBank/DDBJ databases">
        <authorList>
            <person name="Smith C.H."/>
        </authorList>
    </citation>
    <scope>NUCLEOTIDE SEQUENCE</scope>
    <source>
        <strain evidence="2">CHS0354</strain>
        <tissue evidence="2">Mantle</tissue>
    </source>
</reference>